<evidence type="ECO:0000256" key="1">
    <source>
        <dbReference type="ARBA" id="ARBA00022741"/>
    </source>
</evidence>
<accession>A0ABT1AY37</accession>
<evidence type="ECO:0000313" key="7">
    <source>
        <dbReference type="Proteomes" id="UP001206312"/>
    </source>
</evidence>
<keyword evidence="1" id="KW-0547">Nucleotide-binding</keyword>
<keyword evidence="4" id="KW-0812">Transmembrane</keyword>
<feature type="transmembrane region" description="Helical" evidence="4">
    <location>
        <begin position="52"/>
        <end position="70"/>
    </location>
</feature>
<dbReference type="Pfam" id="PF00488">
    <property type="entry name" value="MutS_V"/>
    <property type="match status" value="1"/>
</dbReference>
<proteinExistence type="predicted"/>
<evidence type="ECO:0000256" key="4">
    <source>
        <dbReference type="SAM" id="Phobius"/>
    </source>
</evidence>
<dbReference type="InterPro" id="IPR000432">
    <property type="entry name" value="DNA_mismatch_repair_MutS_C"/>
</dbReference>
<keyword evidence="4" id="KW-1133">Transmembrane helix</keyword>
<organism evidence="6 7">
    <name type="scientific">Robiginitalea marina</name>
    <dbReference type="NCBI Taxonomy" id="2954105"/>
    <lineage>
        <taxon>Bacteria</taxon>
        <taxon>Pseudomonadati</taxon>
        <taxon>Bacteroidota</taxon>
        <taxon>Flavobacteriia</taxon>
        <taxon>Flavobacteriales</taxon>
        <taxon>Flavobacteriaceae</taxon>
        <taxon>Robiginitalea</taxon>
    </lineage>
</organism>
<keyword evidence="2" id="KW-0067">ATP-binding</keyword>
<dbReference type="PANTHER" id="PTHR11361">
    <property type="entry name" value="DNA MISMATCH REPAIR PROTEIN MUTS FAMILY MEMBER"/>
    <property type="match status" value="1"/>
</dbReference>
<feature type="transmembrane region" description="Helical" evidence="4">
    <location>
        <begin position="26"/>
        <end position="46"/>
    </location>
</feature>
<evidence type="ECO:0000256" key="3">
    <source>
        <dbReference type="ARBA" id="ARBA00023125"/>
    </source>
</evidence>
<dbReference type="PANTHER" id="PTHR11361:SF99">
    <property type="entry name" value="DNA MISMATCH REPAIR PROTEIN"/>
    <property type="match status" value="1"/>
</dbReference>
<evidence type="ECO:0000259" key="5">
    <source>
        <dbReference type="SMART" id="SM00534"/>
    </source>
</evidence>
<dbReference type="SMART" id="SM00534">
    <property type="entry name" value="MUTSac"/>
    <property type="match status" value="1"/>
</dbReference>
<name>A0ABT1AY37_9FLAO</name>
<keyword evidence="3" id="KW-0238">DNA-binding</keyword>
<dbReference type="RefSeq" id="WP_252741318.1">
    <property type="nucleotide sequence ID" value="NZ_JAMXIB010000006.1"/>
</dbReference>
<dbReference type="EMBL" id="JAMXIB010000006">
    <property type="protein sequence ID" value="MCO5724939.1"/>
    <property type="molecule type" value="Genomic_DNA"/>
</dbReference>
<keyword evidence="7" id="KW-1185">Reference proteome</keyword>
<dbReference type="InterPro" id="IPR045076">
    <property type="entry name" value="MutS"/>
</dbReference>
<comment type="caution">
    <text evidence="6">The sequence shown here is derived from an EMBL/GenBank/DDBJ whole genome shotgun (WGS) entry which is preliminary data.</text>
</comment>
<dbReference type="Gene3D" id="3.40.50.300">
    <property type="entry name" value="P-loop containing nucleotide triphosphate hydrolases"/>
    <property type="match status" value="1"/>
</dbReference>
<evidence type="ECO:0000313" key="6">
    <source>
        <dbReference type="EMBL" id="MCO5724939.1"/>
    </source>
</evidence>
<reference evidence="6 7" key="1">
    <citation type="submission" date="2022-06" db="EMBL/GenBank/DDBJ databases">
        <authorList>
            <person name="Xuan X."/>
        </authorList>
    </citation>
    <scope>NUCLEOTIDE SEQUENCE [LARGE SCALE GENOMIC DNA]</scope>
    <source>
        <strain evidence="6 7">2V75</strain>
    </source>
</reference>
<keyword evidence="4" id="KW-0472">Membrane</keyword>
<feature type="domain" description="DNA mismatch repair proteins mutS family" evidence="5">
    <location>
        <begin position="414"/>
        <end position="586"/>
    </location>
</feature>
<sequence length="590" mass="65735">MKELKITYEQRIRELDRQAGRNQKQLFASGVSRLALFGGAAAMAYLALGQSAWYGVPGLALLALFAFQVARHQDLKYQSRRLQELLRINQTELQVLSGQFGDLPDGAKYRDPAHPFSEDLDLFGQGSFFQYLNRTGMAPGAEMLARLLCANQTDGIAGRQEVLQELSPQIDWRQEFLCTARLLQAPVTPGELYPWLEQYKPQLPEWARYFPAVFSLGSLGTALLVILGLLPPGFLAGVFFAGLLITLPFSKRLARLASDTGKVQETFSQYQRLVALVEGHTFHSANLLAAKGALLSEGTPVSSRMKAFSRLISALDQRNNLLVALAGNGFFLWELRQAAAVETWIRENGREVRAWFTALAAFDAQVCLANFAYNHPGFAYPEIHPGTMRLRAEGLVHPLLREVAVRNDLRIENGHFFVITGANMAGKSTFLRAVGLSLVMANTGLPVAARNYTYNPAPLLSSMRTSDSLSRQESYFFAELKRLKMIVDRIHKEPCFVVLDEILKGTNSRDKAEGSRKFLERLTALGATGLIATHDLSLCEVANRLPGVHNYYFDAEVRHGELYFDYRLQSGVSTNMNASFLLRKMGVVEE</sequence>
<protein>
    <submittedName>
        <fullName evidence="6">DNA mismatch repair protein MutS</fullName>
    </submittedName>
</protein>
<gene>
    <name evidence="6" type="ORF">NG653_08745</name>
</gene>
<feature type="transmembrane region" description="Helical" evidence="4">
    <location>
        <begin position="233"/>
        <end position="250"/>
    </location>
</feature>
<dbReference type="SUPFAM" id="SSF52540">
    <property type="entry name" value="P-loop containing nucleoside triphosphate hydrolases"/>
    <property type="match status" value="1"/>
</dbReference>
<dbReference type="InterPro" id="IPR027417">
    <property type="entry name" value="P-loop_NTPase"/>
</dbReference>
<evidence type="ECO:0000256" key="2">
    <source>
        <dbReference type="ARBA" id="ARBA00022840"/>
    </source>
</evidence>
<dbReference type="Proteomes" id="UP001206312">
    <property type="component" value="Unassembled WGS sequence"/>
</dbReference>